<proteinExistence type="predicted"/>
<dbReference type="AlphaFoldDB" id="A0A6G1U0J6"/>
<dbReference type="InterPro" id="IPR011009">
    <property type="entry name" value="Kinase-like_dom_sf"/>
</dbReference>
<comment type="caution">
    <text evidence="1">The sequence shown here is derived from an EMBL/GenBank/DDBJ whole genome shotgun (WGS) entry which is preliminary data.</text>
</comment>
<dbReference type="Proteomes" id="UP000480425">
    <property type="component" value="Unassembled WGS sequence"/>
</dbReference>
<reference evidence="1 2" key="1">
    <citation type="submission" date="2019-09" db="EMBL/GenBank/DDBJ databases">
        <title>Distinct polysaccharide growth profiles of human intestinal Prevotella copri isolates.</title>
        <authorList>
            <person name="Fehlner-Peach H."/>
            <person name="Magnabosco C."/>
            <person name="Raghavan V."/>
            <person name="Scher J.U."/>
            <person name="Tett A."/>
            <person name="Cox L.M."/>
            <person name="Gottsegen C."/>
            <person name="Watters A."/>
            <person name="Wiltshire- Gordon J.D."/>
            <person name="Segata N."/>
            <person name="Bonneau R."/>
            <person name="Littman D.R."/>
        </authorList>
    </citation>
    <scope>NUCLEOTIDE SEQUENCE [LARGE SCALE GENOMIC DNA]</scope>
    <source>
        <strain evidence="2">iA622</strain>
    </source>
</reference>
<evidence type="ECO:0008006" key="3">
    <source>
        <dbReference type="Google" id="ProtNLM"/>
    </source>
</evidence>
<evidence type="ECO:0000313" key="2">
    <source>
        <dbReference type="Proteomes" id="UP000480425"/>
    </source>
</evidence>
<organism evidence="1 2">
    <name type="scientific">Segatella copri</name>
    <dbReference type="NCBI Taxonomy" id="165179"/>
    <lineage>
        <taxon>Bacteria</taxon>
        <taxon>Pseudomonadati</taxon>
        <taxon>Bacteroidota</taxon>
        <taxon>Bacteroidia</taxon>
        <taxon>Bacteroidales</taxon>
        <taxon>Prevotellaceae</taxon>
        <taxon>Segatella</taxon>
    </lineage>
</organism>
<gene>
    <name evidence="1" type="ORF">F7D73_08925</name>
</gene>
<dbReference type="Gene3D" id="1.10.510.10">
    <property type="entry name" value="Transferase(Phosphotransferase) domain 1"/>
    <property type="match status" value="1"/>
</dbReference>
<accession>A0A6G1U0J6</accession>
<dbReference type="SUPFAM" id="SSF56112">
    <property type="entry name" value="Protein kinase-like (PK-like)"/>
    <property type="match status" value="1"/>
</dbReference>
<dbReference type="OrthoDB" id="9773772at2"/>
<sequence length="255" mass="30037">MKIKINPKYEEMRSFIERIPDVFEQEGRCIFQGRNVIKAFIVKFDGKDKEVVVKRYKRPNFVQKIGYSFFRSTKACRAYENAVKLQEDGFATPEGFGYVETRVNGLIDYCYFISDVDNSLPITGQLNDPKEFNKVMAGDFARFVNRLHQKGIIDIDLNSGNVLYQPQADGHYTFSLIDINRMKFYTGYPPMKECVENLTRFTGRMDVFELVAREYVKARGMEESQVQYFMNGKAEHDRRWIRRKSFTHKFRKHEG</sequence>
<dbReference type="EMBL" id="VZCB01000075">
    <property type="protein sequence ID" value="MQN81072.1"/>
    <property type="molecule type" value="Genomic_DNA"/>
</dbReference>
<dbReference type="RefSeq" id="WP_153123999.1">
    <property type="nucleotide sequence ID" value="NZ_VZCB01000075.1"/>
</dbReference>
<protein>
    <recommendedName>
        <fullName evidence="3">Kdo domain containing protein</fullName>
    </recommendedName>
</protein>
<dbReference type="Pfam" id="PF06293">
    <property type="entry name" value="Kdo"/>
    <property type="match status" value="1"/>
</dbReference>
<evidence type="ECO:0000313" key="1">
    <source>
        <dbReference type="EMBL" id="MQN81072.1"/>
    </source>
</evidence>
<name>A0A6G1U0J6_9BACT</name>